<evidence type="ECO:0000256" key="3">
    <source>
        <dbReference type="ARBA" id="ARBA00022679"/>
    </source>
</evidence>
<dbReference type="PANTHER" id="PTHR11986:SF79">
    <property type="entry name" value="ACETYLORNITHINE AMINOTRANSFERASE, MITOCHONDRIAL"/>
    <property type="match status" value="1"/>
</dbReference>
<keyword evidence="5" id="KW-0055">Arginine biosynthesis</keyword>
<feature type="binding site" evidence="5">
    <location>
        <begin position="136"/>
        <end position="137"/>
    </location>
    <ligand>
        <name>pyridoxal 5'-phosphate</name>
        <dbReference type="ChEBI" id="CHEBI:597326"/>
    </ligand>
</feature>
<sequence>MSAVDTQPGTGLDEPGAEGALPVVEPGYGAAWTERYGSALMNTFGTPQRVLVRGEGAYVWDADGNRYLDLLAGIAVNALGHAHPLIVQAVTTQLTTLGHISNFFASAPQIVLAERLVELLGHANGTDARVYFCNSGAEANEAAFKAARRTGRTKMVSTEGSFHGRTMGALALTGKAAIREPFEPLPGEVTFVPYGDVAALEAAVDDDTAAFIVEPIQGEKGVVPAPPGYLEAAREITARHGALLILDEIQTGIGRTGKWFGHSGTGVVPDLVTLAKGLGGGMPIGACVGLGRAAALLTPGQHGSTYAGNPVACAAGLAVLHAIERDAILENVTEVGAHLTAGIIGLDHPAVAGVRGEGLLLAIMLTVPHSAEVARAALAAGFIINAPAPDAIRLAPPLILTVAQADDFLAALPALLDVALDAAADAADAAGAADAAEGPGAAAQNPDPEPGPEPAQSPDQDSAQSTAQTPDQTPDKDA</sequence>
<dbReference type="NCBIfam" id="TIGR00707">
    <property type="entry name" value="argD"/>
    <property type="match status" value="1"/>
</dbReference>
<keyword evidence="2 5" id="KW-0028">Amino-acid biosynthesis</keyword>
<dbReference type="Gene3D" id="3.90.1150.10">
    <property type="entry name" value="Aspartate Aminotransferase, domain 1"/>
    <property type="match status" value="1"/>
</dbReference>
<keyword evidence="5" id="KW-0963">Cytoplasm</keyword>
<keyword evidence="4 5" id="KW-0663">Pyridoxal phosphate</keyword>
<evidence type="ECO:0000313" key="8">
    <source>
        <dbReference type="Proteomes" id="UP001500751"/>
    </source>
</evidence>
<organism evidence="7 8">
    <name type="scientific">Catenulispora yoronensis</name>
    <dbReference type="NCBI Taxonomy" id="450799"/>
    <lineage>
        <taxon>Bacteria</taxon>
        <taxon>Bacillati</taxon>
        <taxon>Actinomycetota</taxon>
        <taxon>Actinomycetes</taxon>
        <taxon>Catenulisporales</taxon>
        <taxon>Catenulisporaceae</taxon>
        <taxon>Catenulispora</taxon>
    </lineage>
</organism>
<protein>
    <recommendedName>
        <fullName evidence="5">Acetylornithine aminotransferase</fullName>
        <shortName evidence="5">ACOAT</shortName>
        <ecNumber evidence="5">2.6.1.11</ecNumber>
    </recommendedName>
</protein>
<feature type="compositionally biased region" description="Low complexity" evidence="6">
    <location>
        <begin position="429"/>
        <end position="443"/>
    </location>
</feature>
<dbReference type="Gene3D" id="3.40.640.10">
    <property type="entry name" value="Type I PLP-dependent aspartate aminotransferase-like (Major domain)"/>
    <property type="match status" value="1"/>
</dbReference>
<comment type="cofactor">
    <cofactor evidence="5">
        <name>pyridoxal 5'-phosphate</name>
        <dbReference type="ChEBI" id="CHEBI:597326"/>
    </cofactor>
    <text evidence="5">Binds 1 pyridoxal phosphate per subunit.</text>
</comment>
<dbReference type="InterPro" id="IPR015422">
    <property type="entry name" value="PyrdxlP-dep_Trfase_small"/>
</dbReference>
<dbReference type="InterPro" id="IPR004636">
    <property type="entry name" value="AcOrn/SuccOrn_fam"/>
</dbReference>
<keyword evidence="1 5" id="KW-0032">Aminotransferase</keyword>
<comment type="catalytic activity">
    <reaction evidence="5">
        <text>N(2)-acetyl-L-ornithine + 2-oxoglutarate = N-acetyl-L-glutamate 5-semialdehyde + L-glutamate</text>
        <dbReference type="Rhea" id="RHEA:18049"/>
        <dbReference type="ChEBI" id="CHEBI:16810"/>
        <dbReference type="ChEBI" id="CHEBI:29123"/>
        <dbReference type="ChEBI" id="CHEBI:29985"/>
        <dbReference type="ChEBI" id="CHEBI:57805"/>
        <dbReference type="EC" id="2.6.1.11"/>
    </reaction>
</comment>
<dbReference type="InterPro" id="IPR015421">
    <property type="entry name" value="PyrdxlP-dep_Trfase_major"/>
</dbReference>
<dbReference type="PANTHER" id="PTHR11986">
    <property type="entry name" value="AMINOTRANSFERASE CLASS III"/>
    <property type="match status" value="1"/>
</dbReference>
<dbReference type="Pfam" id="PF00202">
    <property type="entry name" value="Aminotran_3"/>
    <property type="match status" value="1"/>
</dbReference>
<feature type="binding site" evidence="5">
    <location>
        <position position="305"/>
    </location>
    <ligand>
        <name>pyridoxal 5'-phosphate</name>
        <dbReference type="ChEBI" id="CHEBI:597326"/>
    </ligand>
</feature>
<comment type="pathway">
    <text evidence="5">Amino-acid biosynthesis; L-arginine biosynthesis; N(2)-acetyl-L-ornithine from L-glutamate: step 4/4.</text>
</comment>
<dbReference type="InterPro" id="IPR050103">
    <property type="entry name" value="Class-III_PLP-dep_AT"/>
</dbReference>
<dbReference type="SUPFAM" id="SSF53383">
    <property type="entry name" value="PLP-dependent transferases"/>
    <property type="match status" value="1"/>
</dbReference>
<evidence type="ECO:0000256" key="2">
    <source>
        <dbReference type="ARBA" id="ARBA00022605"/>
    </source>
</evidence>
<gene>
    <name evidence="5" type="primary">argD</name>
    <name evidence="7" type="ORF">GCM10009839_72450</name>
</gene>
<dbReference type="PROSITE" id="PS00600">
    <property type="entry name" value="AA_TRANSFER_CLASS_3"/>
    <property type="match status" value="1"/>
</dbReference>
<dbReference type="HAMAP" id="MF_01107">
    <property type="entry name" value="ArgD_aminotrans_3"/>
    <property type="match status" value="1"/>
</dbReference>
<proteinExistence type="inferred from homology"/>
<dbReference type="Proteomes" id="UP001500751">
    <property type="component" value="Unassembled WGS sequence"/>
</dbReference>
<dbReference type="NCBIfam" id="NF002874">
    <property type="entry name" value="PRK03244.1"/>
    <property type="match status" value="1"/>
</dbReference>
<dbReference type="InterPro" id="IPR015424">
    <property type="entry name" value="PyrdxlP-dep_Trfase"/>
</dbReference>
<comment type="caution">
    <text evidence="7">The sequence shown here is derived from an EMBL/GenBank/DDBJ whole genome shotgun (WGS) entry which is preliminary data.</text>
</comment>
<dbReference type="EC" id="2.6.1.11" evidence="5"/>
<keyword evidence="3 5" id="KW-0808">Transferase</keyword>
<evidence type="ECO:0000256" key="6">
    <source>
        <dbReference type="SAM" id="MobiDB-lite"/>
    </source>
</evidence>
<comment type="miscellaneous">
    <text evidence="5">May also have succinyldiaminopimelate aminotransferase activity, thus carrying out the corresponding step in lysine biosynthesis.</text>
</comment>
<feature type="compositionally biased region" description="Polar residues" evidence="6">
    <location>
        <begin position="457"/>
        <end position="472"/>
    </location>
</feature>
<feature type="region of interest" description="Disordered" evidence="6">
    <location>
        <begin position="429"/>
        <end position="478"/>
    </location>
</feature>
<evidence type="ECO:0000256" key="5">
    <source>
        <dbReference type="HAMAP-Rule" id="MF_01107"/>
    </source>
</evidence>
<dbReference type="EMBL" id="BAAAQN010000057">
    <property type="protein sequence ID" value="GAA2053935.1"/>
    <property type="molecule type" value="Genomic_DNA"/>
</dbReference>
<evidence type="ECO:0000256" key="1">
    <source>
        <dbReference type="ARBA" id="ARBA00022576"/>
    </source>
</evidence>
<comment type="similarity">
    <text evidence="5">Belongs to the class-III pyridoxal-phosphate-dependent aminotransferase family. ArgD subfamily.</text>
</comment>
<name>A0ABP5GQA8_9ACTN</name>
<comment type="subunit">
    <text evidence="5">Homodimer.</text>
</comment>
<feature type="binding site" evidence="5">
    <location>
        <position position="304"/>
    </location>
    <ligand>
        <name>N(2)-acetyl-L-ornithine</name>
        <dbReference type="ChEBI" id="CHEBI:57805"/>
    </ligand>
</feature>
<feature type="binding site" evidence="5">
    <location>
        <position position="165"/>
    </location>
    <ligand>
        <name>N(2)-acetyl-L-ornithine</name>
        <dbReference type="ChEBI" id="CHEBI:57805"/>
    </ligand>
</feature>
<evidence type="ECO:0000256" key="4">
    <source>
        <dbReference type="ARBA" id="ARBA00022898"/>
    </source>
</evidence>
<feature type="binding site" evidence="5">
    <location>
        <begin position="247"/>
        <end position="250"/>
    </location>
    <ligand>
        <name>pyridoxal 5'-phosphate</name>
        <dbReference type="ChEBI" id="CHEBI:597326"/>
    </ligand>
</feature>
<keyword evidence="8" id="KW-1185">Reference proteome</keyword>
<dbReference type="InterPro" id="IPR049704">
    <property type="entry name" value="Aminotrans_3_PPA_site"/>
</dbReference>
<feature type="modified residue" description="N6-(pyridoxal phosphate)lysine" evidence="5">
    <location>
        <position position="276"/>
    </location>
</feature>
<dbReference type="CDD" id="cd00610">
    <property type="entry name" value="OAT_like"/>
    <property type="match status" value="1"/>
</dbReference>
<dbReference type="InterPro" id="IPR005814">
    <property type="entry name" value="Aminotrans_3"/>
</dbReference>
<evidence type="ECO:0000313" key="7">
    <source>
        <dbReference type="EMBL" id="GAA2053935.1"/>
    </source>
</evidence>
<reference evidence="8" key="1">
    <citation type="journal article" date="2019" name="Int. J. Syst. Evol. Microbiol.">
        <title>The Global Catalogue of Microorganisms (GCM) 10K type strain sequencing project: providing services to taxonomists for standard genome sequencing and annotation.</title>
        <authorList>
            <consortium name="The Broad Institute Genomics Platform"/>
            <consortium name="The Broad Institute Genome Sequencing Center for Infectious Disease"/>
            <person name="Wu L."/>
            <person name="Ma J."/>
        </authorList>
    </citation>
    <scope>NUCLEOTIDE SEQUENCE [LARGE SCALE GENOMIC DNA]</scope>
    <source>
        <strain evidence="8">JCM 16014</strain>
    </source>
</reference>
<accession>A0ABP5GQA8</accession>
<feature type="binding site" evidence="5">
    <location>
        <position position="162"/>
    </location>
    <ligand>
        <name>pyridoxal 5'-phosphate</name>
        <dbReference type="ChEBI" id="CHEBI:597326"/>
    </ligand>
</feature>
<feature type="region of interest" description="Disordered" evidence="6">
    <location>
        <begin position="1"/>
        <end position="20"/>
    </location>
</feature>
<dbReference type="RefSeq" id="WP_344670216.1">
    <property type="nucleotide sequence ID" value="NZ_BAAAQN010000057.1"/>
</dbReference>
<comment type="subcellular location">
    <subcellularLocation>
        <location evidence="5">Cytoplasm</location>
    </subcellularLocation>
</comment>